<dbReference type="CDD" id="cd16029">
    <property type="entry name" value="4-S"/>
    <property type="match status" value="1"/>
</dbReference>
<keyword evidence="4" id="KW-0106">Calcium</keyword>
<keyword evidence="6" id="KW-0732">Signal</keyword>
<feature type="signal peptide" evidence="6">
    <location>
        <begin position="1"/>
        <end position="24"/>
    </location>
</feature>
<keyword evidence="3" id="KW-0378">Hydrolase</keyword>
<keyword evidence="9" id="KW-1185">Reference proteome</keyword>
<evidence type="ECO:0000256" key="1">
    <source>
        <dbReference type="ARBA" id="ARBA00008779"/>
    </source>
</evidence>
<comment type="similarity">
    <text evidence="1">Belongs to the sulfatase family.</text>
</comment>
<dbReference type="InterPro" id="IPR047115">
    <property type="entry name" value="ARSB"/>
</dbReference>
<evidence type="ECO:0000256" key="5">
    <source>
        <dbReference type="ARBA" id="ARBA00023180"/>
    </source>
</evidence>
<comment type="caution">
    <text evidence="8">The sequence shown here is derived from an EMBL/GenBank/DDBJ whole genome shotgun (WGS) entry which is preliminary data.</text>
</comment>
<dbReference type="Proteomes" id="UP001363151">
    <property type="component" value="Unassembled WGS sequence"/>
</dbReference>
<evidence type="ECO:0000259" key="7">
    <source>
        <dbReference type="Pfam" id="PF00884"/>
    </source>
</evidence>
<dbReference type="PANTHER" id="PTHR10342">
    <property type="entry name" value="ARYLSULFATASE"/>
    <property type="match status" value="1"/>
</dbReference>
<dbReference type="PROSITE" id="PS00523">
    <property type="entry name" value="SULFATASE_1"/>
    <property type="match status" value="1"/>
</dbReference>
<evidence type="ECO:0000256" key="6">
    <source>
        <dbReference type="SAM" id="SignalP"/>
    </source>
</evidence>
<gene>
    <name evidence="8" type="ORF">SO694_000761112</name>
</gene>
<dbReference type="InterPro" id="IPR017850">
    <property type="entry name" value="Alkaline_phosphatase_core_sf"/>
</dbReference>
<evidence type="ECO:0000313" key="8">
    <source>
        <dbReference type="EMBL" id="KAK7231106.1"/>
    </source>
</evidence>
<dbReference type="InterPro" id="IPR000917">
    <property type="entry name" value="Sulfatase_N"/>
</dbReference>
<keyword evidence="5" id="KW-0325">Glycoprotein</keyword>
<accession>A0ABR1FHZ4</accession>
<dbReference type="SUPFAM" id="SSF53649">
    <property type="entry name" value="Alkaline phosphatase-like"/>
    <property type="match status" value="1"/>
</dbReference>
<dbReference type="Gene3D" id="3.30.1120.10">
    <property type="match status" value="1"/>
</dbReference>
<evidence type="ECO:0000256" key="4">
    <source>
        <dbReference type="ARBA" id="ARBA00022837"/>
    </source>
</evidence>
<feature type="domain" description="Sulfatase N-terminal" evidence="7">
    <location>
        <begin position="27"/>
        <end position="382"/>
    </location>
</feature>
<sequence>MGCRFFVMMVSRCAPLLVAASAGAAPPDLWLVVADDLGYNEMNFMNATRGIETPFLDALAADGVVLTQYYVAPICSPTRSSLMTGKYTARLGTQSNVIYWDTPWSVPLEHAFVSERLQAAGYDTALFGKWHLGMHADAFTPLSRGFGTHVGYYQGCESAFTHVAACRAVWKSNLQLDVNAGSPDADDNFTCAGRYAGYDWFEDGVPAPAANRTKSSDVLAASASAFLAARTTTPYFLEVAFQNVHGPYTTTPAFRAKYAAKKFSDAERTLFGYITEMDAAVGAIVDAAKSFDAARFDDAVVVFTSDNGAPAFGKDSVDHTRDGDYIARNHPFRGVKSFLWEGGTRVAAFVSSRNRVPAARRGARSDGLFHVTDWHPTLVALATGHAPAGLDGFDVWDAVALGAPSPRTEVLYGLSPLCDAGQAKAPKAALRVGELKLLAFCYAVAGVDGAAASGPSAGPGMPADFSPDGLAVYNLTADPSETTNVVAALDAPLLANLLGRLAHFADASVPPMQWDPPYQGDDYACAACPKHAPSAGVAAPWLPWL</sequence>
<protein>
    <submittedName>
        <fullName evidence="8">Arylsulfatase</fullName>
    </submittedName>
</protein>
<evidence type="ECO:0000256" key="2">
    <source>
        <dbReference type="ARBA" id="ARBA00022723"/>
    </source>
</evidence>
<dbReference type="Gene3D" id="3.40.720.10">
    <property type="entry name" value="Alkaline Phosphatase, subunit A"/>
    <property type="match status" value="1"/>
</dbReference>
<dbReference type="Pfam" id="PF00884">
    <property type="entry name" value="Sulfatase"/>
    <property type="match status" value="1"/>
</dbReference>
<name>A0ABR1FHZ4_AURAN</name>
<keyword evidence="2" id="KW-0479">Metal-binding</keyword>
<reference evidence="8 9" key="1">
    <citation type="submission" date="2024-03" db="EMBL/GenBank/DDBJ databases">
        <title>Aureococcus anophagefferens CCMP1851 and Kratosvirus quantuckense: Draft genome of a second virus-susceptible host strain in the model system.</title>
        <authorList>
            <person name="Chase E."/>
            <person name="Truchon A.R."/>
            <person name="Schepens W."/>
            <person name="Wilhelm S.W."/>
        </authorList>
    </citation>
    <scope>NUCLEOTIDE SEQUENCE [LARGE SCALE GENOMIC DNA]</scope>
    <source>
        <strain evidence="8 9">CCMP1851</strain>
    </source>
</reference>
<evidence type="ECO:0000256" key="3">
    <source>
        <dbReference type="ARBA" id="ARBA00022801"/>
    </source>
</evidence>
<feature type="chain" id="PRO_5045201501" evidence="6">
    <location>
        <begin position="25"/>
        <end position="545"/>
    </location>
</feature>
<organism evidence="8 9">
    <name type="scientific">Aureococcus anophagefferens</name>
    <name type="common">Harmful bloom alga</name>
    <dbReference type="NCBI Taxonomy" id="44056"/>
    <lineage>
        <taxon>Eukaryota</taxon>
        <taxon>Sar</taxon>
        <taxon>Stramenopiles</taxon>
        <taxon>Ochrophyta</taxon>
        <taxon>Pelagophyceae</taxon>
        <taxon>Pelagomonadales</taxon>
        <taxon>Pelagomonadaceae</taxon>
        <taxon>Aureococcus</taxon>
    </lineage>
</organism>
<dbReference type="EMBL" id="JBBJCI010000420">
    <property type="protein sequence ID" value="KAK7231106.1"/>
    <property type="molecule type" value="Genomic_DNA"/>
</dbReference>
<dbReference type="InterPro" id="IPR024607">
    <property type="entry name" value="Sulfatase_CS"/>
</dbReference>
<proteinExistence type="inferred from homology"/>
<evidence type="ECO:0000313" key="9">
    <source>
        <dbReference type="Proteomes" id="UP001363151"/>
    </source>
</evidence>
<dbReference type="PANTHER" id="PTHR10342:SF274">
    <property type="entry name" value="ARYLSULFATASE B"/>
    <property type="match status" value="1"/>
</dbReference>